<dbReference type="Proteomes" id="UP001597263">
    <property type="component" value="Unassembled WGS sequence"/>
</dbReference>
<protein>
    <submittedName>
        <fullName evidence="1">GrlR family regulatory protein</fullName>
    </submittedName>
</protein>
<reference evidence="2" key="1">
    <citation type="journal article" date="2019" name="Int. J. Syst. Evol. Microbiol.">
        <title>The Global Catalogue of Microorganisms (GCM) 10K type strain sequencing project: providing services to taxonomists for standard genome sequencing and annotation.</title>
        <authorList>
            <consortium name="The Broad Institute Genomics Platform"/>
            <consortium name="The Broad Institute Genome Sequencing Center for Infectious Disease"/>
            <person name="Wu L."/>
            <person name="Ma J."/>
        </authorList>
    </citation>
    <scope>NUCLEOTIDE SEQUENCE [LARGE SCALE GENOMIC DNA]</scope>
    <source>
        <strain evidence="2">CCUG 49584</strain>
    </source>
</reference>
<evidence type="ECO:0000313" key="2">
    <source>
        <dbReference type="Proteomes" id="UP001597263"/>
    </source>
</evidence>
<name>A0ABW3V0G7_9HYPH</name>
<gene>
    <name evidence="1" type="ORF">ACFQ35_05770</name>
</gene>
<organism evidence="1 2">
    <name type="scientific">Pseudochrobactrum kiredjianiae</name>
    <dbReference type="NCBI Taxonomy" id="386305"/>
    <lineage>
        <taxon>Bacteria</taxon>
        <taxon>Pseudomonadati</taxon>
        <taxon>Pseudomonadota</taxon>
        <taxon>Alphaproteobacteria</taxon>
        <taxon>Hyphomicrobiales</taxon>
        <taxon>Brucellaceae</taxon>
        <taxon>Pseudochrobactrum</taxon>
    </lineage>
</organism>
<sequence length="109" mass="11642">MQNGIYCATFSITGESEASVVVLRDGSLSGGDSGSYYIGDYSVDSDNFQANVKIKVHTKNPELFYVFGDEEGEVIITGTATETSVTATGTSPQLEGITFDCILRLIAKQ</sequence>
<proteinExistence type="predicted"/>
<keyword evidence="2" id="KW-1185">Reference proteome</keyword>
<dbReference type="InterPro" id="IPR043019">
    <property type="entry name" value="GrlR_sf"/>
</dbReference>
<comment type="caution">
    <text evidence="1">The sequence shown here is derived from an EMBL/GenBank/DDBJ whole genome shotgun (WGS) entry which is preliminary data.</text>
</comment>
<dbReference type="Gene3D" id="2.40.128.380">
    <property type="entry name" value="T3SS negative regulator GrlR"/>
    <property type="match status" value="1"/>
</dbReference>
<evidence type="ECO:0000313" key="1">
    <source>
        <dbReference type="EMBL" id="MFD1226658.1"/>
    </source>
</evidence>
<dbReference type="RefSeq" id="WP_289389051.1">
    <property type="nucleotide sequence ID" value="NZ_JAUCBM010000043.1"/>
</dbReference>
<dbReference type="EMBL" id="JBHTMA010000031">
    <property type="protein sequence ID" value="MFD1226658.1"/>
    <property type="molecule type" value="Genomic_DNA"/>
</dbReference>
<accession>A0ABW3V0G7</accession>